<evidence type="ECO:0008006" key="3">
    <source>
        <dbReference type="Google" id="ProtNLM"/>
    </source>
</evidence>
<name>A0A2M8C119_9BACT</name>
<accession>A0A2M8C119</accession>
<dbReference type="Gene3D" id="2.60.40.650">
    <property type="match status" value="1"/>
</dbReference>
<dbReference type="InterPro" id="IPR014756">
    <property type="entry name" value="Ig_E-set"/>
</dbReference>
<feature type="non-terminal residue" evidence="1">
    <location>
        <position position="231"/>
    </location>
</feature>
<dbReference type="Proteomes" id="UP000228770">
    <property type="component" value="Unassembled WGS sequence"/>
</dbReference>
<dbReference type="EMBL" id="PFUA01000076">
    <property type="protein sequence ID" value="PJB49754.1"/>
    <property type="molecule type" value="Genomic_DNA"/>
</dbReference>
<reference evidence="2" key="1">
    <citation type="submission" date="2017-09" db="EMBL/GenBank/DDBJ databases">
        <title>Depth-based differentiation of microbial function through sediment-hosted aquifers and enrichment of novel symbionts in the deep terrestrial subsurface.</title>
        <authorList>
            <person name="Probst A.J."/>
            <person name="Ladd B."/>
            <person name="Jarett J.K."/>
            <person name="Geller-Mcgrath D.E."/>
            <person name="Sieber C.M.K."/>
            <person name="Emerson J.B."/>
            <person name="Anantharaman K."/>
            <person name="Thomas B.C."/>
            <person name="Malmstrom R."/>
            <person name="Stieglmeier M."/>
            <person name="Klingl A."/>
            <person name="Woyke T."/>
            <person name="Ryan C.M."/>
            <person name="Banfield J.F."/>
        </authorList>
    </citation>
    <scope>NUCLEOTIDE SEQUENCE [LARGE SCALE GENOMIC DNA]</scope>
</reference>
<evidence type="ECO:0000313" key="1">
    <source>
        <dbReference type="EMBL" id="PJB49754.1"/>
    </source>
</evidence>
<dbReference type="SUPFAM" id="SSF81296">
    <property type="entry name" value="E set domains"/>
    <property type="match status" value="1"/>
</dbReference>
<organism evidence="1 2">
    <name type="scientific">Candidatus Brennerbacteria bacterium CG_4_9_14_3_um_filter_43_9</name>
    <dbReference type="NCBI Taxonomy" id="1974522"/>
    <lineage>
        <taxon>Bacteria</taxon>
        <taxon>Candidatus Brenneribacteriota</taxon>
    </lineage>
</organism>
<protein>
    <recommendedName>
        <fullName evidence="3">Moybdenum cofactor oxidoreductase dimerisation domain-containing protein</fullName>
    </recommendedName>
</protein>
<gene>
    <name evidence="1" type="ORF">CO102_03100</name>
</gene>
<dbReference type="Pfam" id="PF17957">
    <property type="entry name" value="Big_7"/>
    <property type="match status" value="1"/>
</dbReference>
<comment type="caution">
    <text evidence="1">The sequence shown here is derived from an EMBL/GenBank/DDBJ whole genome shotgun (WGS) entry which is preliminary data.</text>
</comment>
<sequence length="231" mass="25007">MKYVRITFPAGFDVSGAGIGTYTAVDSEAGPTASSSGQVITVTFATTSVGTASKAFTLPLTNIINPSTCQYYTVNVETRGLLNATIDDPTDSDQFYVFCYTSPPPDTIAPTSAITFPTSDMSFKIGEKVSITGTAQDTGGSGIQQVELSFDDGKTWNIAYRKGYDEVYTWEYVWTPQVVATYTIKTRATDWAGNQEIVGPGVIVKIVEQLVEEKPPVEKPITEMTVEELKT</sequence>
<evidence type="ECO:0000313" key="2">
    <source>
        <dbReference type="Proteomes" id="UP000228770"/>
    </source>
</evidence>
<dbReference type="AlphaFoldDB" id="A0A2M8C119"/>
<proteinExistence type="predicted"/>